<evidence type="ECO:0000313" key="2">
    <source>
        <dbReference type="Proteomes" id="UP001150830"/>
    </source>
</evidence>
<keyword evidence="2" id="KW-1185">Reference proteome</keyword>
<dbReference type="AlphaFoldDB" id="A0A9X3EBV2"/>
<gene>
    <name evidence="1" type="ORF">OUO13_05815</name>
</gene>
<evidence type="ECO:0000313" key="1">
    <source>
        <dbReference type="EMBL" id="MCY0964694.1"/>
    </source>
</evidence>
<comment type="caution">
    <text evidence="1">The sequence shown here is derived from an EMBL/GenBank/DDBJ whole genome shotgun (WGS) entry which is preliminary data.</text>
</comment>
<organism evidence="1 2">
    <name type="scientific">Parathalassolituus penaei</name>
    <dbReference type="NCBI Taxonomy" id="2997323"/>
    <lineage>
        <taxon>Bacteria</taxon>
        <taxon>Pseudomonadati</taxon>
        <taxon>Pseudomonadota</taxon>
        <taxon>Gammaproteobacteria</taxon>
        <taxon>Oceanospirillales</taxon>
        <taxon>Oceanospirillaceae</taxon>
        <taxon>Parathalassolituus</taxon>
    </lineage>
</organism>
<accession>A0A9X3EBV2</accession>
<protein>
    <submittedName>
        <fullName evidence="1">Uncharacterized protein</fullName>
    </submittedName>
</protein>
<proteinExistence type="predicted"/>
<dbReference type="EMBL" id="JAPNOA010000018">
    <property type="protein sequence ID" value="MCY0964694.1"/>
    <property type="molecule type" value="Genomic_DNA"/>
</dbReference>
<name>A0A9X3EBV2_9GAMM</name>
<sequence>MRMNKLLCDKVAMEELLAELNSEFDDAEGWIRIVDADWFADDLKIKLSVLINDESEPDLWQLTCSGVVEESICSESFDSIYVLGESALLKPYSEEHADLMFADNSCDPAQLLGIICSCCVEVFGRLEYVHRFLNQRATLEGIVSSKYGLLGRFPLSLAKRIEESFERLPIRVNVLDPRMPRCWTGTEFVPYPKLMVLELGNSFVIGEGFNAVRA</sequence>
<dbReference type="Proteomes" id="UP001150830">
    <property type="component" value="Unassembled WGS sequence"/>
</dbReference>
<reference evidence="1" key="1">
    <citation type="submission" date="2022-11" db="EMBL/GenBank/DDBJ databases">
        <title>Parathalassolutuus dongxingensis gen. nov., sp. nov., a novel member of family Oceanospirillaceae isolated from a coastal shrimp pond in Guangxi, China.</title>
        <authorList>
            <person name="Chen H."/>
        </authorList>
    </citation>
    <scope>NUCLEOTIDE SEQUENCE</scope>
    <source>
        <strain evidence="1">G-43</strain>
    </source>
</reference>